<dbReference type="InterPro" id="IPR025164">
    <property type="entry name" value="Toastrack_DUF4097"/>
</dbReference>
<evidence type="ECO:0000313" key="4">
    <source>
        <dbReference type="Proteomes" id="UP000076830"/>
    </source>
</evidence>
<dbReference type="AlphaFoldDB" id="A0A160DXR3"/>
<dbReference type="PATRIC" id="fig|1300342.3.peg.2693"/>
<keyword evidence="4" id="KW-1185">Reference proteome</keyword>
<evidence type="ECO:0000256" key="1">
    <source>
        <dbReference type="SAM" id="SignalP"/>
    </source>
</evidence>
<feature type="domain" description="DUF4097" evidence="2">
    <location>
        <begin position="155"/>
        <end position="269"/>
    </location>
</feature>
<dbReference type="OrthoDB" id="5944342at2"/>
<dbReference type="KEGG" id="dko:I596_2768"/>
<sequence>MSRVLLSVLLSLTSTAAFADSCAFSAQRTLDIDAAGLKTAAFRLEANDMKLEGVAGLARIEVRGRACASEQAGLDGLAIKDSRSGDRASLWVERTGPSSGLFGSNYAYIDLTVRVPAQLLVEVDAGSGDAEIRDVAGLSFVSGSGDLEASRIAGAVAVKVGSGDAELDTIGSLQLRAAGSGDVKAQRVSGPVSVGQVGSGDLAFTDVAGDVRVERIGSGDVTVRDIVGNVSVGSIGSGDVTARGVRGDLTVEAQRSGSVYHSDVSGRVSVPESR</sequence>
<dbReference type="EMBL" id="CP015249">
    <property type="protein sequence ID" value="ANB18763.1"/>
    <property type="molecule type" value="Genomic_DNA"/>
</dbReference>
<feature type="signal peptide" evidence="1">
    <location>
        <begin position="1"/>
        <end position="19"/>
    </location>
</feature>
<dbReference type="Pfam" id="PF13349">
    <property type="entry name" value="DUF4097"/>
    <property type="match status" value="1"/>
</dbReference>
<gene>
    <name evidence="3" type="ORF">I596_2768</name>
</gene>
<keyword evidence="1" id="KW-0732">Signal</keyword>
<evidence type="ECO:0000313" key="3">
    <source>
        <dbReference type="EMBL" id="ANB18763.1"/>
    </source>
</evidence>
<evidence type="ECO:0000259" key="2">
    <source>
        <dbReference type="Pfam" id="PF13349"/>
    </source>
</evidence>
<name>A0A160DXR3_9GAMM</name>
<dbReference type="Proteomes" id="UP000076830">
    <property type="component" value="Chromosome"/>
</dbReference>
<organism evidence="3 4">
    <name type="scientific">Dokdonella koreensis DS-123</name>
    <dbReference type="NCBI Taxonomy" id="1300342"/>
    <lineage>
        <taxon>Bacteria</taxon>
        <taxon>Pseudomonadati</taxon>
        <taxon>Pseudomonadota</taxon>
        <taxon>Gammaproteobacteria</taxon>
        <taxon>Lysobacterales</taxon>
        <taxon>Rhodanobacteraceae</taxon>
        <taxon>Dokdonella</taxon>
    </lineage>
</organism>
<dbReference type="Gene3D" id="2.160.20.120">
    <property type="match status" value="1"/>
</dbReference>
<dbReference type="STRING" id="1300342.I596_2768"/>
<protein>
    <submittedName>
        <fullName evidence="3">Secreted protein</fullName>
    </submittedName>
</protein>
<accession>A0A160DXR3</accession>
<proteinExistence type="predicted"/>
<reference evidence="3 4" key="1">
    <citation type="submission" date="2016-04" db="EMBL/GenBank/DDBJ databases">
        <title>Complete genome sequence of Dokdonella koreensis DS-123T.</title>
        <authorList>
            <person name="Kim J.F."/>
            <person name="Lee H."/>
            <person name="Kwak M.-J."/>
        </authorList>
    </citation>
    <scope>NUCLEOTIDE SEQUENCE [LARGE SCALE GENOMIC DNA]</scope>
    <source>
        <strain evidence="3 4">DS-123</strain>
    </source>
</reference>
<dbReference type="RefSeq" id="WP_067648693.1">
    <property type="nucleotide sequence ID" value="NZ_CP015249.1"/>
</dbReference>
<feature type="chain" id="PRO_5007813244" evidence="1">
    <location>
        <begin position="20"/>
        <end position="274"/>
    </location>
</feature>